<feature type="domain" description="DDE-1" evidence="1">
    <location>
        <begin position="48"/>
        <end position="78"/>
    </location>
</feature>
<dbReference type="Pfam" id="PF03184">
    <property type="entry name" value="DDE_1"/>
    <property type="match status" value="2"/>
</dbReference>
<dbReference type="Proteomes" id="UP001283361">
    <property type="component" value="Unassembled WGS sequence"/>
</dbReference>
<dbReference type="AlphaFoldDB" id="A0AAE0YAU1"/>
<keyword evidence="3" id="KW-1185">Reference proteome</keyword>
<dbReference type="EMBL" id="JAWDGP010006549">
    <property type="protein sequence ID" value="KAK3739158.1"/>
    <property type="molecule type" value="Genomic_DNA"/>
</dbReference>
<evidence type="ECO:0000259" key="1">
    <source>
        <dbReference type="Pfam" id="PF03184"/>
    </source>
</evidence>
<evidence type="ECO:0000313" key="2">
    <source>
        <dbReference type="EMBL" id="KAK3739158.1"/>
    </source>
</evidence>
<dbReference type="PANTHER" id="PTHR19303">
    <property type="entry name" value="TRANSPOSON"/>
    <property type="match status" value="1"/>
</dbReference>
<dbReference type="InterPro" id="IPR050863">
    <property type="entry name" value="CenT-Element_Derived"/>
</dbReference>
<accession>A0AAE0YAU1</accession>
<evidence type="ECO:0000313" key="3">
    <source>
        <dbReference type="Proteomes" id="UP001283361"/>
    </source>
</evidence>
<proteinExistence type="predicted"/>
<feature type="domain" description="DDE-1" evidence="1">
    <location>
        <begin position="2"/>
        <end position="47"/>
    </location>
</feature>
<gene>
    <name evidence="2" type="ORF">RRG08_045386</name>
</gene>
<comment type="caution">
    <text evidence="2">The sequence shown here is derived from an EMBL/GenBank/DDBJ whole genome shotgun (WGS) entry which is preliminary data.</text>
</comment>
<dbReference type="GO" id="GO:0003677">
    <property type="term" value="F:DNA binding"/>
    <property type="evidence" value="ECO:0007669"/>
    <property type="project" value="TreeGrafter"/>
</dbReference>
<name>A0AAE0YAU1_9GAST</name>
<sequence length="84" mass="9466">MTIGHSSNPRFFKNVKKLPLEYLANKKAWITSAVFEKWIRKLDTSVEGLKAIRLVFLPPNTTSKLQPCDQGISSPLNTASEDTF</sequence>
<dbReference type="GO" id="GO:0005634">
    <property type="term" value="C:nucleus"/>
    <property type="evidence" value="ECO:0007669"/>
    <property type="project" value="TreeGrafter"/>
</dbReference>
<reference evidence="2" key="1">
    <citation type="journal article" date="2023" name="G3 (Bethesda)">
        <title>A reference genome for the long-term kleptoplast-retaining sea slug Elysia crispata morphotype clarki.</title>
        <authorList>
            <person name="Eastman K.E."/>
            <person name="Pendleton A.L."/>
            <person name="Shaikh M.A."/>
            <person name="Suttiyut T."/>
            <person name="Ogas R."/>
            <person name="Tomko P."/>
            <person name="Gavelis G."/>
            <person name="Widhalm J.R."/>
            <person name="Wisecaver J.H."/>
        </authorList>
    </citation>
    <scope>NUCLEOTIDE SEQUENCE</scope>
    <source>
        <strain evidence="2">ECLA1</strain>
    </source>
</reference>
<organism evidence="2 3">
    <name type="scientific">Elysia crispata</name>
    <name type="common">lettuce slug</name>
    <dbReference type="NCBI Taxonomy" id="231223"/>
    <lineage>
        <taxon>Eukaryota</taxon>
        <taxon>Metazoa</taxon>
        <taxon>Spiralia</taxon>
        <taxon>Lophotrochozoa</taxon>
        <taxon>Mollusca</taxon>
        <taxon>Gastropoda</taxon>
        <taxon>Heterobranchia</taxon>
        <taxon>Euthyneura</taxon>
        <taxon>Panpulmonata</taxon>
        <taxon>Sacoglossa</taxon>
        <taxon>Placobranchoidea</taxon>
        <taxon>Plakobranchidae</taxon>
        <taxon>Elysia</taxon>
    </lineage>
</organism>
<dbReference type="InterPro" id="IPR004875">
    <property type="entry name" value="DDE_SF_endonuclease_dom"/>
</dbReference>
<protein>
    <recommendedName>
        <fullName evidence="1">DDE-1 domain-containing protein</fullName>
    </recommendedName>
</protein>
<dbReference type="PANTHER" id="PTHR19303:SF73">
    <property type="entry name" value="PROTEIN PDC2"/>
    <property type="match status" value="1"/>
</dbReference>